<dbReference type="AlphaFoldDB" id="A0A5E4BM77"/>
<dbReference type="Proteomes" id="UP000335636">
    <property type="component" value="Unassembled WGS sequence"/>
</dbReference>
<sequence>MDKTQGAYQTFTGEEKVGNKAQRGKNHPRSPRGQETAPSLQRQCWLHLCRTAVRGVGPTPAGCHPRHPRHPRPTPGSSAQPSGMGVKKRPGTERLLGRAPTPRSILQRTGRAQRPPGSRRGDCSQRLAGTSYPPAPGALTRPCAHLGASGAGRRSVNPEVTGSDELGRRRGPGKRGDQQAAPGRARRRGALLQRSRMGSVVPGGAQRPRGGGPSPTQQRFCGPHLYPLTQ</sequence>
<keyword evidence="3" id="KW-1185">Reference proteome</keyword>
<organism evidence="2 3">
    <name type="scientific">Marmota monax</name>
    <name type="common">Woodchuck</name>
    <dbReference type="NCBI Taxonomy" id="9995"/>
    <lineage>
        <taxon>Eukaryota</taxon>
        <taxon>Metazoa</taxon>
        <taxon>Chordata</taxon>
        <taxon>Craniata</taxon>
        <taxon>Vertebrata</taxon>
        <taxon>Euteleostomi</taxon>
        <taxon>Mammalia</taxon>
        <taxon>Eutheria</taxon>
        <taxon>Euarchontoglires</taxon>
        <taxon>Glires</taxon>
        <taxon>Rodentia</taxon>
        <taxon>Sciuromorpha</taxon>
        <taxon>Sciuridae</taxon>
        <taxon>Xerinae</taxon>
        <taxon>Marmotini</taxon>
        <taxon>Marmota</taxon>
    </lineage>
</organism>
<name>A0A5E4BM77_MARMO</name>
<evidence type="ECO:0000313" key="3">
    <source>
        <dbReference type="Proteomes" id="UP000335636"/>
    </source>
</evidence>
<proteinExistence type="predicted"/>
<reference evidence="2" key="1">
    <citation type="submission" date="2019-04" db="EMBL/GenBank/DDBJ databases">
        <authorList>
            <person name="Alioto T."/>
            <person name="Alioto T."/>
        </authorList>
    </citation>
    <scope>NUCLEOTIDE SEQUENCE [LARGE SCALE GENOMIC DNA]</scope>
</reference>
<feature type="compositionally biased region" description="Polar residues" evidence="1">
    <location>
        <begin position="1"/>
        <end position="12"/>
    </location>
</feature>
<accession>A0A5E4BM77</accession>
<feature type="region of interest" description="Disordered" evidence="1">
    <location>
        <begin position="1"/>
        <end position="41"/>
    </location>
</feature>
<feature type="region of interest" description="Disordered" evidence="1">
    <location>
        <begin position="55"/>
        <end position="230"/>
    </location>
</feature>
<gene>
    <name evidence="2" type="ORF">MONAX_5E016963</name>
</gene>
<evidence type="ECO:0000256" key="1">
    <source>
        <dbReference type="SAM" id="MobiDB-lite"/>
    </source>
</evidence>
<dbReference type="EMBL" id="CABDUW010000522">
    <property type="protein sequence ID" value="VTJ70763.1"/>
    <property type="molecule type" value="Genomic_DNA"/>
</dbReference>
<protein>
    <submittedName>
        <fullName evidence="2">Uncharacterized protein</fullName>
    </submittedName>
</protein>
<evidence type="ECO:0000313" key="2">
    <source>
        <dbReference type="EMBL" id="VTJ70763.1"/>
    </source>
</evidence>
<feature type="compositionally biased region" description="Low complexity" evidence="1">
    <location>
        <begin position="190"/>
        <end position="208"/>
    </location>
</feature>
<comment type="caution">
    <text evidence="2">The sequence shown here is derived from an EMBL/GenBank/DDBJ whole genome shotgun (WGS) entry which is preliminary data.</text>
</comment>